<dbReference type="EMBL" id="FR872582">
    <property type="protein sequence ID" value="CCB90156.1"/>
    <property type="molecule type" value="Genomic_DNA"/>
</dbReference>
<sequence length="185" mass="20780">MFLQNKRFSLVLPFFLFLFQTGLIHAKSGPFDGSTMFLSYDIVFHNETPNPQASLRVEYSGKGGFIQNPTQVYFDDTLVHKNDVAEIPYADEGSLVCNIQVQQEKSPSADYIGWGVKYSIFDDSYPGAICELWFSEKILGHKMTGGSWDFNGGICFIEFNEEGTRADVTIKSGYRPGHSGYNPDN</sequence>
<protein>
    <submittedName>
        <fullName evidence="1">Uncharacterized protein</fullName>
    </submittedName>
</protein>
<evidence type="ECO:0000313" key="2">
    <source>
        <dbReference type="Proteomes" id="UP000000496"/>
    </source>
</evidence>
<dbReference type="AlphaFoldDB" id="F8L4A6"/>
<dbReference type="HOGENOM" id="CLU_1460350_0_0_0"/>
<organism evidence="1 2">
    <name type="scientific">Simkania negevensis (strain ATCC VR-1471 / DSM 27360 / Z)</name>
    <dbReference type="NCBI Taxonomy" id="331113"/>
    <lineage>
        <taxon>Bacteria</taxon>
        <taxon>Pseudomonadati</taxon>
        <taxon>Chlamydiota</taxon>
        <taxon>Chlamydiia</taxon>
        <taxon>Parachlamydiales</taxon>
        <taxon>Simkaniaceae</taxon>
        <taxon>Simkania</taxon>
    </lineage>
</organism>
<reference evidence="1 2" key="2">
    <citation type="journal article" date="2011" name="Mol. Biol. Evol.">
        <title>Unity in variety--the pan-genome of the Chlamydiae.</title>
        <authorList>
            <person name="Collingro A."/>
            <person name="Tischler P."/>
            <person name="Weinmaier T."/>
            <person name="Penz T."/>
            <person name="Heinz E."/>
            <person name="Brunham R.C."/>
            <person name="Read T.D."/>
            <person name="Bavoil P.M."/>
            <person name="Sachse K."/>
            <person name="Kahane S."/>
            <person name="Friedman M.G."/>
            <person name="Rattei T."/>
            <person name="Myers G.S."/>
            <person name="Horn M."/>
        </authorList>
    </citation>
    <scope>NUCLEOTIDE SEQUENCE [LARGE SCALE GENOMIC DNA]</scope>
    <source>
        <strain evidence="2">ATCC VR-1471 / Z</strain>
    </source>
</reference>
<proteinExistence type="predicted"/>
<gene>
    <name evidence="1" type="ordered locus">SNE_A22790</name>
</gene>
<name>F8L4A6_SIMNZ</name>
<keyword evidence="2" id="KW-1185">Reference proteome</keyword>
<reference key="1">
    <citation type="journal article" date="2011" name="Mol. Biol. Evol.">
        <title>Unity in variety -- the pan-genome of the Chlamydiae.</title>
        <authorList>
            <person name="Collingro A."/>
            <person name="Tischler P."/>
            <person name="Weinmaier T."/>
            <person name="Penz T."/>
            <person name="Heinz E."/>
            <person name="Brunham R.C."/>
            <person name="Read T.D."/>
            <person name="Bavoil P.M."/>
            <person name="Sachse K."/>
            <person name="Kahane S."/>
            <person name="Friedman M.G."/>
            <person name="Rattei T."/>
            <person name="Myers G.S.A."/>
            <person name="Horn M."/>
        </authorList>
    </citation>
    <scope>NUCLEOTIDE SEQUENCE</scope>
    <source>
        <strain>Z</strain>
    </source>
</reference>
<dbReference type="Proteomes" id="UP000000496">
    <property type="component" value="Chromosome gsn.131"/>
</dbReference>
<evidence type="ECO:0000313" key="1">
    <source>
        <dbReference type="EMBL" id="CCB90156.1"/>
    </source>
</evidence>
<dbReference type="KEGG" id="sng:SNE_A22790"/>
<accession>F8L4A6</accession>